<dbReference type="SMART" id="SM01321">
    <property type="entry name" value="Y1_Tnp"/>
    <property type="match status" value="1"/>
</dbReference>
<evidence type="ECO:0000259" key="2">
    <source>
        <dbReference type="SMART" id="SM01321"/>
    </source>
</evidence>
<keyword evidence="1" id="KW-0472">Membrane</keyword>
<dbReference type="EMBL" id="JAMZMM010000061">
    <property type="protein sequence ID" value="MCP2728548.1"/>
    <property type="molecule type" value="Genomic_DNA"/>
</dbReference>
<name>A0AAE3KNE0_9CYAN</name>
<sequence length="189" mass="22377">MPEYRRAYVLGGTFFLTLVTYHRIPLFSEAENICRLRLAIAKTRTERPFEITGAVILPNHIHFLWTLPPGDTNYSYRVSRFKILFTRMIRGKRSLPKNVSASRRKHRESNVWQRRFWEHVIRDESDLEKHLDYIHYNPVKHGLVSCPHLWEYSSFSRWVERGGYRDDWACSCGGRKAQVPNFGGMNFGE</sequence>
<feature type="domain" description="Transposase IS200-like" evidence="2">
    <location>
        <begin position="9"/>
        <end position="137"/>
    </location>
</feature>
<accession>A0AAE3KNE0</accession>
<dbReference type="InterPro" id="IPR036515">
    <property type="entry name" value="Transposase_17_sf"/>
</dbReference>
<gene>
    <name evidence="3" type="ORF">NJ959_08670</name>
</gene>
<feature type="transmembrane region" description="Helical" evidence="1">
    <location>
        <begin position="7"/>
        <end position="24"/>
    </location>
</feature>
<dbReference type="InterPro" id="IPR052715">
    <property type="entry name" value="RAYT_transposase"/>
</dbReference>
<dbReference type="GO" id="GO:0043565">
    <property type="term" value="F:sequence-specific DNA binding"/>
    <property type="evidence" value="ECO:0007669"/>
    <property type="project" value="TreeGrafter"/>
</dbReference>
<evidence type="ECO:0000313" key="4">
    <source>
        <dbReference type="Proteomes" id="UP001204953"/>
    </source>
</evidence>
<evidence type="ECO:0000256" key="1">
    <source>
        <dbReference type="SAM" id="Phobius"/>
    </source>
</evidence>
<organism evidence="3 4">
    <name type="scientific">Limnofasciculus baicalensis BBK-W-15</name>
    <dbReference type="NCBI Taxonomy" id="2699891"/>
    <lineage>
        <taxon>Bacteria</taxon>
        <taxon>Bacillati</taxon>
        <taxon>Cyanobacteriota</taxon>
        <taxon>Cyanophyceae</taxon>
        <taxon>Coleofasciculales</taxon>
        <taxon>Coleofasciculaceae</taxon>
        <taxon>Limnofasciculus</taxon>
        <taxon>Limnofasciculus baicalensis</taxon>
    </lineage>
</organism>
<dbReference type="Gene3D" id="3.30.70.1290">
    <property type="entry name" value="Transposase IS200-like"/>
    <property type="match status" value="1"/>
</dbReference>
<dbReference type="PANTHER" id="PTHR36966:SF1">
    <property type="entry name" value="REP-ASSOCIATED TYROSINE TRANSPOSASE"/>
    <property type="match status" value="1"/>
</dbReference>
<dbReference type="NCBIfam" id="NF047646">
    <property type="entry name" value="REP_Tyr_transpos"/>
    <property type="match status" value="1"/>
</dbReference>
<dbReference type="GO" id="GO:0006313">
    <property type="term" value="P:DNA transposition"/>
    <property type="evidence" value="ECO:0007669"/>
    <property type="project" value="InterPro"/>
</dbReference>
<dbReference type="RefSeq" id="WP_254011344.1">
    <property type="nucleotide sequence ID" value="NZ_JAMZMM010000061.1"/>
</dbReference>
<dbReference type="SUPFAM" id="SSF143422">
    <property type="entry name" value="Transposase IS200-like"/>
    <property type="match status" value="1"/>
</dbReference>
<keyword evidence="1" id="KW-1133">Transmembrane helix</keyword>
<comment type="caution">
    <text evidence="3">The sequence shown here is derived from an EMBL/GenBank/DDBJ whole genome shotgun (WGS) entry which is preliminary data.</text>
</comment>
<dbReference type="Proteomes" id="UP001204953">
    <property type="component" value="Unassembled WGS sequence"/>
</dbReference>
<dbReference type="Pfam" id="PF01797">
    <property type="entry name" value="Y1_Tnp"/>
    <property type="match status" value="1"/>
</dbReference>
<keyword evidence="1" id="KW-0812">Transmembrane</keyword>
<protein>
    <submittedName>
        <fullName evidence="3">Transposase</fullName>
    </submittedName>
</protein>
<dbReference type="InterPro" id="IPR002686">
    <property type="entry name" value="Transposase_17"/>
</dbReference>
<reference evidence="3" key="1">
    <citation type="submission" date="2022-06" db="EMBL/GenBank/DDBJ databases">
        <title>New cyanobacteria of genus Symplocastrum in benthos of Lake Baikal.</title>
        <authorList>
            <person name="Sorokovikova E."/>
            <person name="Tikhonova I."/>
            <person name="Krasnopeev A."/>
            <person name="Evseev P."/>
            <person name="Gladkikh A."/>
            <person name="Belykh O."/>
        </authorList>
    </citation>
    <scope>NUCLEOTIDE SEQUENCE</scope>
    <source>
        <strain evidence="3">BBK-W-15</strain>
    </source>
</reference>
<dbReference type="GO" id="GO:0004803">
    <property type="term" value="F:transposase activity"/>
    <property type="evidence" value="ECO:0007669"/>
    <property type="project" value="InterPro"/>
</dbReference>
<evidence type="ECO:0000313" key="3">
    <source>
        <dbReference type="EMBL" id="MCP2728548.1"/>
    </source>
</evidence>
<keyword evidence="4" id="KW-1185">Reference proteome</keyword>
<proteinExistence type="predicted"/>
<dbReference type="PANTHER" id="PTHR36966">
    <property type="entry name" value="REP-ASSOCIATED TYROSINE TRANSPOSASE"/>
    <property type="match status" value="1"/>
</dbReference>
<dbReference type="AlphaFoldDB" id="A0AAE3KNE0"/>